<feature type="transmembrane region" description="Helical" evidence="6">
    <location>
        <begin position="224"/>
        <end position="246"/>
    </location>
</feature>
<feature type="transmembrane region" description="Helical" evidence="6">
    <location>
        <begin position="6"/>
        <end position="25"/>
    </location>
</feature>
<proteinExistence type="inferred from homology"/>
<evidence type="ECO:0000256" key="2">
    <source>
        <dbReference type="ARBA" id="ARBA00005268"/>
    </source>
</evidence>
<protein>
    <submittedName>
        <fullName evidence="7">ABC transporter permease</fullName>
    </submittedName>
</protein>
<comment type="caution">
    <text evidence="7">The sequence shown here is derived from an EMBL/GenBank/DDBJ whole genome shotgun (WGS) entry which is preliminary data.</text>
</comment>
<feature type="transmembrane region" description="Helical" evidence="6">
    <location>
        <begin position="129"/>
        <end position="147"/>
    </location>
</feature>
<evidence type="ECO:0000256" key="5">
    <source>
        <dbReference type="ARBA" id="ARBA00023136"/>
    </source>
</evidence>
<feature type="transmembrane region" description="Helical" evidence="6">
    <location>
        <begin position="64"/>
        <end position="83"/>
    </location>
</feature>
<feature type="transmembrane region" description="Helical" evidence="6">
    <location>
        <begin position="95"/>
        <end position="117"/>
    </location>
</feature>
<evidence type="ECO:0000313" key="7">
    <source>
        <dbReference type="EMBL" id="MBM7035971.1"/>
    </source>
</evidence>
<comment type="similarity">
    <text evidence="2">Belongs to the UPF0014 family.</text>
</comment>
<gene>
    <name evidence="7" type="ORF">JQC93_06070</name>
</gene>
<comment type="subcellular location">
    <subcellularLocation>
        <location evidence="1">Membrane</location>
        <topology evidence="1">Multi-pass membrane protein</topology>
    </subcellularLocation>
</comment>
<keyword evidence="8" id="KW-1185">Reference proteome</keyword>
<dbReference type="RefSeq" id="WP_205157585.1">
    <property type="nucleotide sequence ID" value="NZ_JAFEUM010000002.1"/>
</dbReference>
<reference evidence="7 8" key="1">
    <citation type="submission" date="2021-02" db="EMBL/GenBank/DDBJ databases">
        <authorList>
            <person name="Park J.-S."/>
        </authorList>
    </citation>
    <scope>NUCLEOTIDE SEQUENCE [LARGE SCALE GENOMIC DNA]</scope>
    <source>
        <strain evidence="7 8">188UL20-2</strain>
    </source>
</reference>
<dbReference type="Proteomes" id="UP000809621">
    <property type="component" value="Unassembled WGS sequence"/>
</dbReference>
<evidence type="ECO:0000256" key="1">
    <source>
        <dbReference type="ARBA" id="ARBA00004141"/>
    </source>
</evidence>
<evidence type="ECO:0000256" key="3">
    <source>
        <dbReference type="ARBA" id="ARBA00022692"/>
    </source>
</evidence>
<dbReference type="EMBL" id="JAFEUM010000002">
    <property type="protein sequence ID" value="MBM7035971.1"/>
    <property type="molecule type" value="Genomic_DNA"/>
</dbReference>
<dbReference type="PANTHER" id="PTHR30028:SF0">
    <property type="entry name" value="PROTEIN ALUMINUM SENSITIVE 3"/>
    <property type="match status" value="1"/>
</dbReference>
<evidence type="ECO:0000256" key="4">
    <source>
        <dbReference type="ARBA" id="ARBA00022989"/>
    </source>
</evidence>
<evidence type="ECO:0000313" key="8">
    <source>
        <dbReference type="Proteomes" id="UP000809621"/>
    </source>
</evidence>
<accession>A0ABS2HJH3</accession>
<keyword evidence="4 6" id="KW-1133">Transmembrane helix</keyword>
<dbReference type="InterPro" id="IPR005226">
    <property type="entry name" value="UPF0014_fam"/>
</dbReference>
<keyword evidence="3 6" id="KW-0812">Transmembrane</keyword>
<feature type="transmembrane region" description="Helical" evidence="6">
    <location>
        <begin position="37"/>
        <end position="58"/>
    </location>
</feature>
<sequence>MQQSLDIAWLDLGLFSILLLIPLGISQYYRLNISKDALISIARMAIQLFLVGLYLEFLFTLDSIVINIAWLLVMALVGGSAIISKAQLLRKQALASVVVGLCCGLFPVLCVTVVWLIQPTPLYSSQYLIPMGGMLLGNSMSAIIIAFKTLTKAFSEREMEYQGAIALGVSGRYACQPFVQDALKSAFAPTLATISTTGLVSLPGMMTGQILGGVSPLIAIKYQLVIMMAIFIMMTIATTVSIEMLLKLNLSRSGANKLEYR</sequence>
<evidence type="ECO:0000256" key="6">
    <source>
        <dbReference type="SAM" id="Phobius"/>
    </source>
</evidence>
<name>A0ABS2HJH3_9VIBR</name>
<organism evidence="7 8">
    <name type="scientific">Vibrio ulleungensis</name>
    <dbReference type="NCBI Taxonomy" id="2807619"/>
    <lineage>
        <taxon>Bacteria</taxon>
        <taxon>Pseudomonadati</taxon>
        <taxon>Pseudomonadota</taxon>
        <taxon>Gammaproteobacteria</taxon>
        <taxon>Vibrionales</taxon>
        <taxon>Vibrionaceae</taxon>
        <taxon>Vibrio</taxon>
    </lineage>
</organism>
<dbReference type="PANTHER" id="PTHR30028">
    <property type="entry name" value="UPF0014 INNER MEMBRANE PROTEIN YBBM-RELATED"/>
    <property type="match status" value="1"/>
</dbReference>
<dbReference type="Pfam" id="PF03649">
    <property type="entry name" value="UPF0014"/>
    <property type="match status" value="1"/>
</dbReference>
<keyword evidence="5 6" id="KW-0472">Membrane</keyword>